<feature type="region of interest" description="Disordered" evidence="3">
    <location>
        <begin position="794"/>
        <end position="819"/>
    </location>
</feature>
<evidence type="ECO:0000256" key="2">
    <source>
        <dbReference type="ARBA" id="ARBA00017967"/>
    </source>
</evidence>
<feature type="compositionally biased region" description="Basic and acidic residues" evidence="3">
    <location>
        <begin position="550"/>
        <end position="564"/>
    </location>
</feature>
<dbReference type="SUPFAM" id="SSF48371">
    <property type="entry name" value="ARM repeat"/>
    <property type="match status" value="1"/>
</dbReference>
<evidence type="ECO:0000313" key="5">
    <source>
        <dbReference type="Proteomes" id="UP000030161"/>
    </source>
</evidence>
<dbReference type="Pfam" id="PF21072">
    <property type="entry name" value="EFR3"/>
    <property type="match status" value="1"/>
</dbReference>
<dbReference type="AlphaFoldDB" id="A0AB34PYI3"/>
<protein>
    <recommendedName>
        <fullName evidence="2">Protein EFR3</fullName>
    </recommendedName>
</protein>
<dbReference type="GO" id="GO:0072659">
    <property type="term" value="P:protein localization to plasma membrane"/>
    <property type="evidence" value="ECO:0007669"/>
    <property type="project" value="InterPro"/>
</dbReference>
<organism evidence="4 5">
    <name type="scientific">Candida albicans P78048</name>
    <dbReference type="NCBI Taxonomy" id="1094989"/>
    <lineage>
        <taxon>Eukaryota</taxon>
        <taxon>Fungi</taxon>
        <taxon>Dikarya</taxon>
        <taxon>Ascomycota</taxon>
        <taxon>Saccharomycotina</taxon>
        <taxon>Pichiomycetes</taxon>
        <taxon>Debaryomycetaceae</taxon>
        <taxon>Candida/Lodderomyces clade</taxon>
        <taxon>Candida</taxon>
    </lineage>
</organism>
<dbReference type="GO" id="GO:0005886">
    <property type="term" value="C:plasma membrane"/>
    <property type="evidence" value="ECO:0007669"/>
    <property type="project" value="TreeGrafter"/>
</dbReference>
<comment type="caution">
    <text evidence="4">The sequence shown here is derived from an EMBL/GenBank/DDBJ whole genome shotgun (WGS) entry which is preliminary data.</text>
</comment>
<comment type="similarity">
    <text evidence="1">Belongs to the EFR3 family.</text>
</comment>
<accession>A0AB34PYI3</accession>
<dbReference type="InterPro" id="IPR039786">
    <property type="entry name" value="EFR3"/>
</dbReference>
<gene>
    <name evidence="4" type="ORF">MG3_00950</name>
</gene>
<feature type="region of interest" description="Disordered" evidence="3">
    <location>
        <begin position="540"/>
        <end position="564"/>
    </location>
</feature>
<evidence type="ECO:0000256" key="3">
    <source>
        <dbReference type="SAM" id="MobiDB-lite"/>
    </source>
</evidence>
<reference evidence="4 5" key="1">
    <citation type="submission" date="2013-12" db="EMBL/GenBank/DDBJ databases">
        <title>The Genome Sequence of Candida albicans P78048.</title>
        <authorList>
            <consortium name="The Broad Institute Genome Sequencing Platform"/>
            <consortium name="The Broad Institute Genome Sequencing Center for Infectious Disease"/>
            <person name="Cuomo C."/>
            <person name="Bennett R."/>
            <person name="Hirakawa M."/>
            <person name="Noverr M."/>
            <person name="Mitchell A."/>
            <person name="Young S.K."/>
            <person name="Zeng Q."/>
            <person name="Gargeya S."/>
            <person name="Fitzgerald M."/>
            <person name="Abouelleil A."/>
            <person name="Alvarado L."/>
            <person name="Berlin A.M."/>
            <person name="Chapman S.B."/>
            <person name="Dewar J."/>
            <person name="Goldberg J."/>
            <person name="Griggs A."/>
            <person name="Gujja S."/>
            <person name="Hansen M."/>
            <person name="Howarth C."/>
            <person name="Imamovic A."/>
            <person name="Larimer J."/>
            <person name="McCowan C."/>
            <person name="Murphy C."/>
            <person name="Pearson M."/>
            <person name="Priest M."/>
            <person name="Roberts A."/>
            <person name="Saif S."/>
            <person name="Shea T."/>
            <person name="Sykes S."/>
            <person name="Wortman J."/>
            <person name="Nusbaum C."/>
            <person name="Birren B."/>
        </authorList>
    </citation>
    <scope>NUCLEOTIDE SEQUENCE [LARGE SCALE GENOMIC DNA]</scope>
    <source>
        <strain evidence="4 5">P78048</strain>
    </source>
</reference>
<dbReference type="EMBL" id="AJIX01000008">
    <property type="protein sequence ID" value="KGR17041.1"/>
    <property type="molecule type" value="Genomic_DNA"/>
</dbReference>
<name>A0AB34PYI3_CANAX</name>
<dbReference type="PANTHER" id="PTHR47766">
    <property type="entry name" value="PROTEIN EFR3"/>
    <property type="match status" value="1"/>
</dbReference>
<evidence type="ECO:0000256" key="1">
    <source>
        <dbReference type="ARBA" id="ARBA00010216"/>
    </source>
</evidence>
<sequence length="958" mass="107705">MNLFQHKHQKLILQCYPAGKAVDKKPNSSELSYLLYYASTRRVKLEKVINFLKDKTHHDVGRNRTGNLQVTLAIIQELIKKCSENLNVFAFQVCYILQSIANTKDLALCKNVVKTFGVLCENLDGGLFTGDKEFIKIFTEVFQTLVSFGKDRSGVTQYDWQMISLMAINDISSCLSYNAAVGKKFIALSIPVLLQFIIANNPQSSILQRLKSNLHVEDDGKRLSRAHSQKSHSKIAQQIDDDFTNDSLTLTDITEKAFSSMKSFFNTNAASQISEVTRAVVQHNILNGTDLEWGVSFLELCITWIPVQLRFVSLSTLLATLGRINIEGNTKSNYNMQFQYARYLLGLLSSRVNMIGLSVSDIIQQLLSLQADLILKASDLDKSEISILTDIYSDCICSLTTHIYYFDQVPDSIQEILIKIDYILESSFVEDNNITSTGEQIQDLIIQLLDNISKIFLILKNKSSSINRNHVNLEHWDISLGLLAPQGDHDDNRKMIISTTQLINIQAKYLKVFDEFLNNELAVGNSKKSYDLLSKQSRLDPGSTAVEGVNKSDDSDNGKDFKKPDANQYITNQQNFISHFLMYIDKFFENYDSPNTQSVLLLVTVLKDMMNILGLNFLSNFIPFFHHWVMKVNRASNFTQRQKFKDTFAHIILYYMLKDLDEQYSHDLQNYCKSSKLFKQILDAVEYRKMQKFWVHGIDPSPSDLENTKGDRTIPTDANGNYIAIRIKPENIEEFACGNNFLIVWLHPQKQLLTEIEKSQVSTHMSTFNNDSRNTNMTVIMDQGSSALSGGADHGGHFVPPPEFVNHTGLSSESASSNSEKGLYTGLGLGTAGDITMIHSEILQYSQHFQERGLPHGNGFATILRTVDSVNSTNDGSIYTYDSKYLQSPRVSDLKDAMSTHRGIRLSKPNFGGANGTANMTDSASTSNGSVLNKNMQTTDVDSILSGLESEDEAAFVV</sequence>
<dbReference type="PANTHER" id="PTHR47766:SF1">
    <property type="entry name" value="PROTEIN EFR3"/>
    <property type="match status" value="1"/>
</dbReference>
<proteinExistence type="inferred from homology"/>
<evidence type="ECO:0000313" key="4">
    <source>
        <dbReference type="EMBL" id="KGR17041.1"/>
    </source>
</evidence>
<dbReference type="InterPro" id="IPR016024">
    <property type="entry name" value="ARM-type_fold"/>
</dbReference>
<dbReference type="InterPro" id="IPR049150">
    <property type="entry name" value="EFR3_HEAT-like_rpt"/>
</dbReference>
<dbReference type="Proteomes" id="UP000030161">
    <property type="component" value="Unassembled WGS sequence"/>
</dbReference>